<dbReference type="SMART" id="SM00239">
    <property type="entry name" value="C2"/>
    <property type="match status" value="5"/>
</dbReference>
<dbReference type="InterPro" id="IPR052455">
    <property type="entry name" value="Tricalbin_domain"/>
</dbReference>
<keyword evidence="7 12" id="KW-1133">Transmembrane helix</keyword>
<dbReference type="GO" id="GO:0005789">
    <property type="term" value="C:endoplasmic reticulum membrane"/>
    <property type="evidence" value="ECO:0007669"/>
    <property type="project" value="UniProtKB-SubCell"/>
</dbReference>
<proteinExistence type="predicted"/>
<sequence>MATDGAVPDISVTPPDAQAQLHAIAAKDAAKGQVPVYTFNPNASPEAKAAEAGKGREKLKSGKDDVGNGGVEVQVDTGNPNVVPTITIDDVDKVAAEEPLSALQQQPPGAMPAGAAPPIPDWYKVGWRAISGVDNSALPEGEVKDKTVLDAFLKEQFYGDWYHNAAIIVVVIIVTHFLTRFHFGWGWLFIVLAFCSTYYTTSMARLRSRARDDIQRELMKTRLMDTHESAEWINNFLDRFWLIYEPVLSQTIVATVDQILSTNCPPFLDSLRMTQFTLGNKAPRIIKVKTYPGTPDDIVLMDWGLSFSPNDISDLTPKQLRNKVNPKIVISVRVGKGIAAAAMPILLEDMSFSGLLRVRIKLMTAFPHAQVVDLSFMEKPTFDYVLKPLGGETFGFDIANVPGLSAFIRNMVHSILGPMMYDPNFFTLNIEQMLSGEPLDSAIGVLQVTIQSARGLKGSKIGGGTPDPYVSLSINQRAELAHTKCKRDTVNPAWMETKFILVNNLTETLNLSVLDYNDHRKDTEMGFATFDLAKLRDDATWEGVEAPVQKDGKERGTIRFDVSFFPVLKPGTAGIEEILDSNVGIVRLTIHQAKDLDQSKSITGDLNPMAKVFLGNGQVVHKTQKFKRTNNPVWESTTEFLCSDKSTSTVTVRVIDDRDFLKDPVIGHMTVRLGDLLEAKKEVGRDWWPLSGCASGAKLRVSAEWKPLNMAGSLHGADQYVPPIGVVRVWLKKAQDVKNVEATLGGKSDPYVRVQINNITLGRTEVVNNNLSPEWDQIVYIPVHSLKETMMLECMDYQHLTKDRTLGLVELKVSDLAEPVEGSQTYSSKGKQIREDPIKLDKGTYKGKLFYEAQFVPAMPVKNVKFNSGPNAIERAVQGNDDLEGDDISTHNSSESEKQDVPDGITVSAPLDEDEQVQKGHRKTGSTDTTKTANTTRTADTQLTRNSSVSNNEKRPEDDAPEMSPEELLQHQSGVIIFNVISGQLRKKARLEVLLDDAYWPAFSTVRARSQHVLWEYIGEGFVKELDFGQVWLRLNDADEGEKDEIIAEYKGSAKDFLQKTLTGSAHFTLHDIEDDNKTCTVEIETRYVPVSITLEPRESVNNQGIMNVTLINGRDIHAADRGGKSDPFVVFSLNGQKVHKSQTKKKTVNPDWNEQFVVQVPSRVGSSFTLEVFDWNQIEQAKSLGLGTIDLESLEPFVGVEKTVPLSHHKHGDKGSIKLMLTFRPEIIAKARKNTSTFSTAGRAMTQIGHLPVGAGKGVIHGVTGVFKRGNSSDSDDDKASIKDAAVVAAAQTPSGQATVAQNGTTLLPVSASFPQYNGTGTGGASTDPGTLKITVLDAKDLSMNDAKPYVTVRVGDKEHKTKHVKSATPEWQETFSFAAGPSQSKLHVWVLDHKTLGKDKPMGSGEVDIWRHLQPGVSGSADVMIELREGQGQLRLRLDFDAERVSLRNRASMSSIDGRTSPTSTAPSRFSLNRRREKDD</sequence>
<dbReference type="FunCoup" id="K5WMZ4">
    <property type="interactions" value="24"/>
</dbReference>
<feature type="region of interest" description="Disordered" evidence="11">
    <location>
        <begin position="1453"/>
        <end position="1482"/>
    </location>
</feature>
<dbReference type="CDD" id="cd04045">
    <property type="entry name" value="C2C_Tricalbin-like"/>
    <property type="match status" value="1"/>
</dbReference>
<feature type="compositionally biased region" description="Polar residues" evidence="11">
    <location>
        <begin position="1453"/>
        <end position="1473"/>
    </location>
</feature>
<dbReference type="InParanoid" id="K5WMZ4"/>
<dbReference type="Proteomes" id="UP000008370">
    <property type="component" value="Unassembled WGS sequence"/>
</dbReference>
<dbReference type="Pfam" id="PF25669">
    <property type="entry name" value="SMP_MUG190-like"/>
    <property type="match status" value="2"/>
</dbReference>
<evidence type="ECO:0000256" key="7">
    <source>
        <dbReference type="ARBA" id="ARBA00022989"/>
    </source>
</evidence>
<dbReference type="GeneID" id="18913937"/>
<evidence type="ECO:0000256" key="1">
    <source>
        <dbReference type="ARBA" id="ARBA00004586"/>
    </source>
</evidence>
<dbReference type="RefSeq" id="XP_007390241.1">
    <property type="nucleotide sequence ID" value="XM_007390179.1"/>
</dbReference>
<dbReference type="InterPro" id="IPR031468">
    <property type="entry name" value="SMP_LBD"/>
</dbReference>
<dbReference type="InterPro" id="IPR037761">
    <property type="entry name" value="C2A_Tricalbin"/>
</dbReference>
<evidence type="ECO:0000256" key="2">
    <source>
        <dbReference type="ARBA" id="ARBA00022448"/>
    </source>
</evidence>
<feature type="region of interest" description="Disordered" evidence="11">
    <location>
        <begin position="881"/>
        <end position="965"/>
    </location>
</feature>
<feature type="domain" description="SMP-LTD" evidence="14">
    <location>
        <begin position="226"/>
        <end position="431"/>
    </location>
</feature>
<dbReference type="CDD" id="cd04044">
    <property type="entry name" value="C2A_Tricalbin-like"/>
    <property type="match status" value="1"/>
</dbReference>
<dbReference type="GO" id="GO:0061817">
    <property type="term" value="P:endoplasmic reticulum-plasma membrane tethering"/>
    <property type="evidence" value="ECO:0007669"/>
    <property type="project" value="InterPro"/>
</dbReference>
<evidence type="ECO:0000259" key="14">
    <source>
        <dbReference type="PROSITE" id="PS51847"/>
    </source>
</evidence>
<dbReference type="PROSITE" id="PS51847">
    <property type="entry name" value="SMP"/>
    <property type="match status" value="1"/>
</dbReference>
<evidence type="ECO:0000256" key="3">
    <source>
        <dbReference type="ARBA" id="ARBA00022553"/>
    </source>
</evidence>
<dbReference type="EMBL" id="JH930468">
    <property type="protein sequence ID" value="EKM60795.1"/>
    <property type="molecule type" value="Genomic_DNA"/>
</dbReference>
<dbReference type="KEGG" id="pco:PHACADRAFT_246931"/>
<dbReference type="GO" id="GO:0006869">
    <property type="term" value="P:lipid transport"/>
    <property type="evidence" value="ECO:0007669"/>
    <property type="project" value="UniProtKB-KW"/>
</dbReference>
<dbReference type="InterPro" id="IPR037765">
    <property type="entry name" value="C2B_Tricalbin"/>
</dbReference>
<feature type="compositionally biased region" description="Low complexity" evidence="11">
    <location>
        <begin position="926"/>
        <end position="946"/>
    </location>
</feature>
<dbReference type="PANTHER" id="PTHR46980:SF2">
    <property type="entry name" value="TRICALBIN-1-RELATED"/>
    <property type="match status" value="1"/>
</dbReference>
<evidence type="ECO:0000256" key="4">
    <source>
        <dbReference type="ARBA" id="ARBA00022692"/>
    </source>
</evidence>
<keyword evidence="2" id="KW-0813">Transport</keyword>
<feature type="domain" description="C2" evidence="13">
    <location>
        <begin position="427"/>
        <end position="545"/>
    </location>
</feature>
<comment type="subcellular location">
    <subcellularLocation>
        <location evidence="1">Endoplasmic reticulum membrane</location>
    </subcellularLocation>
</comment>
<evidence type="ECO:0000256" key="9">
    <source>
        <dbReference type="ARBA" id="ARBA00023121"/>
    </source>
</evidence>
<feature type="transmembrane region" description="Helical" evidence="12">
    <location>
        <begin position="161"/>
        <end position="178"/>
    </location>
</feature>
<evidence type="ECO:0000256" key="12">
    <source>
        <dbReference type="SAM" id="Phobius"/>
    </source>
</evidence>
<evidence type="ECO:0000256" key="10">
    <source>
        <dbReference type="ARBA" id="ARBA00023136"/>
    </source>
</evidence>
<feature type="domain" description="C2" evidence="13">
    <location>
        <begin position="710"/>
        <end position="826"/>
    </location>
</feature>
<dbReference type="InterPro" id="IPR035892">
    <property type="entry name" value="C2_domain_sf"/>
</dbReference>
<keyword evidence="8" id="KW-0445">Lipid transport</keyword>
<dbReference type="SUPFAM" id="SSF49562">
    <property type="entry name" value="C2 domain (Calcium/lipid-binding domain, CaLB)"/>
    <property type="match status" value="5"/>
</dbReference>
<keyword evidence="3" id="KW-0597">Phosphoprotein</keyword>
<dbReference type="CDD" id="cd04052">
    <property type="entry name" value="C2B_Tricalbin-like"/>
    <property type="match status" value="1"/>
</dbReference>
<dbReference type="Pfam" id="PF00168">
    <property type="entry name" value="C2"/>
    <property type="match status" value="5"/>
</dbReference>
<reference evidence="15 16" key="1">
    <citation type="journal article" date="2012" name="BMC Genomics">
        <title>Comparative genomics of the white-rot fungi, Phanerochaete carnosa and P. chrysosporium, to elucidate the genetic basis of the distinct wood types they colonize.</title>
        <authorList>
            <person name="Suzuki H."/>
            <person name="MacDonald J."/>
            <person name="Syed K."/>
            <person name="Salamov A."/>
            <person name="Hori C."/>
            <person name="Aerts A."/>
            <person name="Henrissat B."/>
            <person name="Wiebenga A."/>
            <person name="vanKuyk P.A."/>
            <person name="Barry K."/>
            <person name="Lindquist E."/>
            <person name="LaButti K."/>
            <person name="Lapidus A."/>
            <person name="Lucas S."/>
            <person name="Coutinho P."/>
            <person name="Gong Y."/>
            <person name="Samejima M."/>
            <person name="Mahadevan R."/>
            <person name="Abou-Zaid M."/>
            <person name="de Vries R.P."/>
            <person name="Igarashi K."/>
            <person name="Yadav J.S."/>
            <person name="Grigoriev I.V."/>
            <person name="Master E.R."/>
        </authorList>
    </citation>
    <scope>NUCLEOTIDE SEQUENCE [LARGE SCALE GENOMIC DNA]</scope>
    <source>
        <strain evidence="15 16">HHB-10118-sp</strain>
    </source>
</reference>
<evidence type="ECO:0000259" key="13">
    <source>
        <dbReference type="PROSITE" id="PS50004"/>
    </source>
</evidence>
<feature type="domain" description="C2" evidence="13">
    <location>
        <begin position="1087"/>
        <end position="1205"/>
    </location>
</feature>
<dbReference type="GO" id="GO:0071944">
    <property type="term" value="C:cell periphery"/>
    <property type="evidence" value="ECO:0007669"/>
    <property type="project" value="UniProtKB-ARBA"/>
</dbReference>
<dbReference type="InterPro" id="IPR000008">
    <property type="entry name" value="C2_dom"/>
</dbReference>
<dbReference type="InterPro" id="IPR056910">
    <property type="entry name" value="TCB1-3_C2"/>
</dbReference>
<dbReference type="Pfam" id="PF24920">
    <property type="entry name" value="C2_TCB1"/>
    <property type="match status" value="1"/>
</dbReference>
<keyword evidence="10 12" id="KW-0472">Membrane</keyword>
<dbReference type="CDD" id="cd04040">
    <property type="entry name" value="C2D_Tricalbin-like"/>
    <property type="match status" value="1"/>
</dbReference>
<dbReference type="PANTHER" id="PTHR46980">
    <property type="entry name" value="TRICALBIN-1-RELATED"/>
    <property type="match status" value="1"/>
</dbReference>
<dbReference type="HOGENOM" id="CLU_001661_1_0_1"/>
<feature type="domain" description="C2" evidence="13">
    <location>
        <begin position="569"/>
        <end position="688"/>
    </location>
</feature>
<evidence type="ECO:0008006" key="17">
    <source>
        <dbReference type="Google" id="ProtNLM"/>
    </source>
</evidence>
<evidence type="ECO:0000256" key="6">
    <source>
        <dbReference type="ARBA" id="ARBA00022824"/>
    </source>
</evidence>
<name>K5WMZ4_PHACS</name>
<organism evidence="15 16">
    <name type="scientific">Phanerochaete carnosa (strain HHB-10118-sp)</name>
    <name type="common">White-rot fungus</name>
    <name type="synonym">Peniophora carnosa</name>
    <dbReference type="NCBI Taxonomy" id="650164"/>
    <lineage>
        <taxon>Eukaryota</taxon>
        <taxon>Fungi</taxon>
        <taxon>Dikarya</taxon>
        <taxon>Basidiomycota</taxon>
        <taxon>Agaricomycotina</taxon>
        <taxon>Agaricomycetes</taxon>
        <taxon>Polyporales</taxon>
        <taxon>Phanerochaetaceae</taxon>
        <taxon>Phanerochaete</taxon>
    </lineage>
</organism>
<dbReference type="CDD" id="cd21678">
    <property type="entry name" value="SMP_TCB"/>
    <property type="match status" value="1"/>
</dbReference>
<dbReference type="STRING" id="650164.K5WMZ4"/>
<gene>
    <name evidence="15" type="ORF">PHACADRAFT_246931</name>
</gene>
<dbReference type="GO" id="GO:0008289">
    <property type="term" value="F:lipid binding"/>
    <property type="evidence" value="ECO:0007669"/>
    <property type="project" value="UniProtKB-KW"/>
</dbReference>
<evidence type="ECO:0000256" key="11">
    <source>
        <dbReference type="SAM" id="MobiDB-lite"/>
    </source>
</evidence>
<keyword evidence="4 12" id="KW-0812">Transmembrane</keyword>
<feature type="domain" description="C2" evidence="13">
    <location>
        <begin position="1312"/>
        <end position="1426"/>
    </location>
</feature>
<evidence type="ECO:0000256" key="5">
    <source>
        <dbReference type="ARBA" id="ARBA00022737"/>
    </source>
</evidence>
<dbReference type="Gene3D" id="2.60.40.150">
    <property type="entry name" value="C2 domain"/>
    <property type="match status" value="5"/>
</dbReference>
<evidence type="ECO:0000313" key="16">
    <source>
        <dbReference type="Proteomes" id="UP000008370"/>
    </source>
</evidence>
<dbReference type="PROSITE" id="PS50004">
    <property type="entry name" value="C2"/>
    <property type="match status" value="5"/>
</dbReference>
<dbReference type="CDD" id="cd00030">
    <property type="entry name" value="C2"/>
    <property type="match status" value="1"/>
</dbReference>
<dbReference type="InterPro" id="IPR037756">
    <property type="entry name" value="C2D_Tricalbin"/>
</dbReference>
<keyword evidence="16" id="KW-1185">Reference proteome</keyword>
<evidence type="ECO:0000256" key="8">
    <source>
        <dbReference type="ARBA" id="ARBA00023055"/>
    </source>
</evidence>
<dbReference type="InterPro" id="IPR017147">
    <property type="entry name" value="Tricalbin"/>
</dbReference>
<keyword evidence="5" id="KW-0677">Repeat</keyword>
<feature type="compositionally biased region" description="Basic and acidic residues" evidence="11">
    <location>
        <begin position="48"/>
        <end position="66"/>
    </location>
</feature>
<evidence type="ECO:0000313" key="15">
    <source>
        <dbReference type="EMBL" id="EKM60795.1"/>
    </source>
</evidence>
<keyword evidence="9" id="KW-0446">Lipid-binding</keyword>
<keyword evidence="6" id="KW-0256">Endoplasmic reticulum</keyword>
<dbReference type="PIRSF" id="PIRSF037232">
    <property type="entry name" value="Tricalbin"/>
    <property type="match status" value="1"/>
</dbReference>
<feature type="region of interest" description="Disordered" evidence="11">
    <location>
        <begin position="41"/>
        <end position="70"/>
    </location>
</feature>
<accession>K5WMZ4</accession>
<dbReference type="OrthoDB" id="1029639at2759"/>
<dbReference type="InterPro" id="IPR037762">
    <property type="entry name" value="C2C_Tricalbin"/>
</dbReference>
<feature type="transmembrane region" description="Helical" evidence="12">
    <location>
        <begin position="184"/>
        <end position="201"/>
    </location>
</feature>
<protein>
    <recommendedName>
        <fullName evidence="17">Tricalbin</fullName>
    </recommendedName>
</protein>